<dbReference type="OrthoDB" id="43547at2759"/>
<dbReference type="GO" id="GO:0005777">
    <property type="term" value="C:peroxisome"/>
    <property type="evidence" value="ECO:0007669"/>
    <property type="project" value="InterPro"/>
</dbReference>
<dbReference type="PANTHER" id="PTHR14918:SF3">
    <property type="entry name" value="KICSTOR COMPLEX PROTEIN SZT2"/>
    <property type="match status" value="1"/>
</dbReference>
<sequence>AQFEEDEESDPHRQRIENDPDAINSFACPLVYYRHIPVHWRVNMSTALGSAWSVLQPFGVSNRRGMFVYREVSGRVFYLVVNEGNCGKENTDHHTPATSGRGSARTVSGATGVWRCGWVGFGIVFDAV</sequence>
<dbReference type="AlphaFoldDB" id="A0A0L0FH64"/>
<accession>A0A0L0FH64</accession>
<keyword evidence="2" id="KW-1185">Reference proteome</keyword>
<gene>
    <name evidence="1" type="ORF">SARC_11381</name>
</gene>
<feature type="non-terminal residue" evidence="1">
    <location>
        <position position="1"/>
    </location>
</feature>
<evidence type="ECO:0000313" key="2">
    <source>
        <dbReference type="Proteomes" id="UP000054560"/>
    </source>
</evidence>
<dbReference type="InterPro" id="IPR033228">
    <property type="entry name" value="SZT2"/>
</dbReference>
<proteinExistence type="predicted"/>
<evidence type="ECO:0000313" key="1">
    <source>
        <dbReference type="EMBL" id="KNC76107.1"/>
    </source>
</evidence>
<dbReference type="PANTHER" id="PTHR14918">
    <property type="entry name" value="KICSTOR COMPLEX PROTEIN SZT2"/>
    <property type="match status" value="1"/>
</dbReference>
<protein>
    <submittedName>
        <fullName evidence="1">Uncharacterized protein</fullName>
    </submittedName>
</protein>
<reference evidence="1 2" key="1">
    <citation type="submission" date="2011-02" db="EMBL/GenBank/DDBJ databases">
        <title>The Genome Sequence of Sphaeroforma arctica JP610.</title>
        <authorList>
            <consortium name="The Broad Institute Genome Sequencing Platform"/>
            <person name="Russ C."/>
            <person name="Cuomo C."/>
            <person name="Young S.K."/>
            <person name="Zeng Q."/>
            <person name="Gargeya S."/>
            <person name="Alvarado L."/>
            <person name="Berlin A."/>
            <person name="Chapman S.B."/>
            <person name="Chen Z."/>
            <person name="Freedman E."/>
            <person name="Gellesch M."/>
            <person name="Goldberg J."/>
            <person name="Griggs A."/>
            <person name="Gujja S."/>
            <person name="Heilman E."/>
            <person name="Heiman D."/>
            <person name="Howarth C."/>
            <person name="Mehta T."/>
            <person name="Neiman D."/>
            <person name="Pearson M."/>
            <person name="Roberts A."/>
            <person name="Saif S."/>
            <person name="Shea T."/>
            <person name="Shenoy N."/>
            <person name="Sisk P."/>
            <person name="Stolte C."/>
            <person name="Sykes S."/>
            <person name="White J."/>
            <person name="Yandava C."/>
            <person name="Burger G."/>
            <person name="Gray M.W."/>
            <person name="Holland P.W.H."/>
            <person name="King N."/>
            <person name="Lang F.B.F."/>
            <person name="Roger A.J."/>
            <person name="Ruiz-Trillo I."/>
            <person name="Haas B."/>
            <person name="Nusbaum C."/>
            <person name="Birren B."/>
        </authorList>
    </citation>
    <scope>NUCLEOTIDE SEQUENCE [LARGE SCALE GENOMIC DNA]</scope>
    <source>
        <strain evidence="1 2">JP610</strain>
    </source>
</reference>
<dbReference type="GeneID" id="25911885"/>
<organism evidence="1 2">
    <name type="scientific">Sphaeroforma arctica JP610</name>
    <dbReference type="NCBI Taxonomy" id="667725"/>
    <lineage>
        <taxon>Eukaryota</taxon>
        <taxon>Ichthyosporea</taxon>
        <taxon>Ichthyophonida</taxon>
        <taxon>Sphaeroforma</taxon>
    </lineage>
</organism>
<dbReference type="Proteomes" id="UP000054560">
    <property type="component" value="Unassembled WGS sequence"/>
</dbReference>
<dbReference type="RefSeq" id="XP_014150009.1">
    <property type="nucleotide sequence ID" value="XM_014294534.1"/>
</dbReference>
<name>A0A0L0FH64_9EUKA</name>
<dbReference type="EMBL" id="KQ243255">
    <property type="protein sequence ID" value="KNC76107.1"/>
    <property type="molecule type" value="Genomic_DNA"/>
</dbReference>